<feature type="transmembrane region" description="Helical" evidence="1">
    <location>
        <begin position="63"/>
        <end position="85"/>
    </location>
</feature>
<keyword evidence="1" id="KW-1133">Transmembrane helix</keyword>
<feature type="transmembrane region" description="Helical" evidence="1">
    <location>
        <begin position="139"/>
        <end position="159"/>
    </location>
</feature>
<keyword evidence="1" id="KW-0812">Transmembrane</keyword>
<organism evidence="2 3">
    <name type="scientific">Methanolobus profundi</name>
    <dbReference type="NCBI Taxonomy" id="487685"/>
    <lineage>
        <taxon>Archaea</taxon>
        <taxon>Methanobacteriati</taxon>
        <taxon>Methanobacteriota</taxon>
        <taxon>Stenosarchaea group</taxon>
        <taxon>Methanomicrobia</taxon>
        <taxon>Methanosarcinales</taxon>
        <taxon>Methanosarcinaceae</taxon>
        <taxon>Methanolobus</taxon>
    </lineage>
</organism>
<dbReference type="Pfam" id="PF10011">
    <property type="entry name" value="DUF2254"/>
    <property type="match status" value="1"/>
</dbReference>
<gene>
    <name evidence="2" type="ORF">SAMN04488696_1397</name>
</gene>
<evidence type="ECO:0000313" key="3">
    <source>
        <dbReference type="Proteomes" id="UP000198535"/>
    </source>
</evidence>
<dbReference type="Proteomes" id="UP000198535">
    <property type="component" value="Unassembled WGS sequence"/>
</dbReference>
<evidence type="ECO:0000256" key="1">
    <source>
        <dbReference type="SAM" id="Phobius"/>
    </source>
</evidence>
<feature type="transmembrane region" description="Helical" evidence="1">
    <location>
        <begin position="106"/>
        <end position="133"/>
    </location>
</feature>
<reference evidence="3" key="1">
    <citation type="submission" date="2016-10" db="EMBL/GenBank/DDBJ databases">
        <authorList>
            <person name="Varghese N."/>
            <person name="Submissions S."/>
        </authorList>
    </citation>
    <scope>NUCLEOTIDE SEQUENCE [LARGE SCALE GENOMIC DNA]</scope>
    <source>
        <strain evidence="3">Mob M</strain>
    </source>
</reference>
<keyword evidence="1" id="KW-0472">Membrane</keyword>
<dbReference type="STRING" id="487685.SAMN04488696_1397"/>
<dbReference type="AlphaFoldDB" id="A0A1I4R6N7"/>
<dbReference type="RefSeq" id="WP_091935209.1">
    <property type="nucleotide sequence ID" value="NZ_FOUJ01000002.1"/>
</dbReference>
<protein>
    <submittedName>
        <fullName evidence="2">Predicted membrane protein</fullName>
    </submittedName>
</protein>
<feature type="transmembrane region" description="Helical" evidence="1">
    <location>
        <begin position="20"/>
        <end position="43"/>
    </location>
</feature>
<dbReference type="InterPro" id="IPR018723">
    <property type="entry name" value="DUF2254_membrane"/>
</dbReference>
<keyword evidence="3" id="KW-1185">Reference proteome</keyword>
<dbReference type="OrthoDB" id="142907at2157"/>
<name>A0A1I4R6N7_9EURY</name>
<accession>A0A1I4R6N7</accession>
<dbReference type="EMBL" id="FOUJ01000002">
    <property type="protein sequence ID" value="SFM47968.1"/>
    <property type="molecule type" value="Genomic_DNA"/>
</dbReference>
<proteinExistence type="predicted"/>
<evidence type="ECO:0000313" key="2">
    <source>
        <dbReference type="EMBL" id="SFM47968.1"/>
    </source>
</evidence>
<sequence>MLPNKLTDFFDKPAWINRTLFYASIFLSIALIFIIVFGVFNFIFPNFTFPNNAIDYDNERYLLSALVQSLAATIALVITLSLVAVQLAAQSYSARVIDVYKRNPDMWILLCIYIFTIFYGLGLTKIIGLGILGNYMENAIFLAYFMGFFAFVCLVPYMLKTLDLLKPSTLIMELAKNITNENLLKAIYAENNKIDELDPIQPLIDILNSSLMKYDNESIRNCLKAITESTNNLFAEGIDERDEKEVASFVFQHISSAVFLAIEKQNEDAICNLILSMKQNASKAIEMKNKLILEFLIDSFRKIGGKAYENRMYSVTKDCVKAIGKIGQDSIGEKMENVTDEIVIKFDLLSQVAIETKAIYGSEIVMQLYKIGKEGLKREAYDETEQILCELEAIANYAKDSGHLENLAHVESRKLKKEFDEKRTQSSKI</sequence>